<evidence type="ECO:0000256" key="1">
    <source>
        <dbReference type="SAM" id="MobiDB-lite"/>
    </source>
</evidence>
<feature type="compositionally biased region" description="Low complexity" evidence="1">
    <location>
        <begin position="282"/>
        <end position="294"/>
    </location>
</feature>
<feature type="region of interest" description="Disordered" evidence="1">
    <location>
        <begin position="594"/>
        <end position="653"/>
    </location>
</feature>
<organism evidence="2 3">
    <name type="scientific">Nitzschia inconspicua</name>
    <dbReference type="NCBI Taxonomy" id="303405"/>
    <lineage>
        <taxon>Eukaryota</taxon>
        <taxon>Sar</taxon>
        <taxon>Stramenopiles</taxon>
        <taxon>Ochrophyta</taxon>
        <taxon>Bacillariophyta</taxon>
        <taxon>Bacillariophyceae</taxon>
        <taxon>Bacillariophycidae</taxon>
        <taxon>Bacillariales</taxon>
        <taxon>Bacillariaceae</taxon>
        <taxon>Nitzschia</taxon>
    </lineage>
</organism>
<dbReference type="AlphaFoldDB" id="A0A9K3PDA6"/>
<evidence type="ECO:0000313" key="3">
    <source>
        <dbReference type="Proteomes" id="UP000693970"/>
    </source>
</evidence>
<feature type="compositionally biased region" description="Basic and acidic residues" evidence="1">
    <location>
        <begin position="230"/>
        <end position="263"/>
    </location>
</feature>
<gene>
    <name evidence="2" type="ORF">IV203_021293</name>
</gene>
<reference evidence="2" key="2">
    <citation type="submission" date="2021-04" db="EMBL/GenBank/DDBJ databases">
        <authorList>
            <person name="Podell S."/>
        </authorList>
    </citation>
    <scope>NUCLEOTIDE SEQUENCE</scope>
    <source>
        <strain evidence="2">Hildebrandi</strain>
    </source>
</reference>
<feature type="compositionally biased region" description="Polar residues" evidence="1">
    <location>
        <begin position="748"/>
        <end position="758"/>
    </location>
</feature>
<protein>
    <submittedName>
        <fullName evidence="2">Uncharacterized protein</fullName>
    </submittedName>
</protein>
<feature type="compositionally biased region" description="Polar residues" evidence="1">
    <location>
        <begin position="408"/>
        <end position="426"/>
    </location>
</feature>
<reference evidence="2" key="1">
    <citation type="journal article" date="2021" name="Sci. Rep.">
        <title>Diploid genomic architecture of Nitzschia inconspicua, an elite biomass production diatom.</title>
        <authorList>
            <person name="Oliver A."/>
            <person name="Podell S."/>
            <person name="Pinowska A."/>
            <person name="Traller J.C."/>
            <person name="Smith S.R."/>
            <person name="McClure R."/>
            <person name="Beliaev A."/>
            <person name="Bohutskyi P."/>
            <person name="Hill E.A."/>
            <person name="Rabines A."/>
            <person name="Zheng H."/>
            <person name="Allen L.Z."/>
            <person name="Kuo A."/>
            <person name="Grigoriev I.V."/>
            <person name="Allen A.E."/>
            <person name="Hazlebeck D."/>
            <person name="Allen E.E."/>
        </authorList>
    </citation>
    <scope>NUCLEOTIDE SEQUENCE</scope>
    <source>
        <strain evidence="2">Hildebrandi</strain>
    </source>
</reference>
<proteinExistence type="predicted"/>
<feature type="compositionally biased region" description="Polar residues" evidence="1">
    <location>
        <begin position="796"/>
        <end position="818"/>
    </location>
</feature>
<dbReference type="Proteomes" id="UP000693970">
    <property type="component" value="Unassembled WGS sequence"/>
</dbReference>
<feature type="compositionally biased region" description="Basic and acidic residues" evidence="1">
    <location>
        <begin position="272"/>
        <end position="281"/>
    </location>
</feature>
<feature type="compositionally biased region" description="Polar residues" evidence="1">
    <location>
        <begin position="326"/>
        <end position="347"/>
    </location>
</feature>
<feature type="compositionally biased region" description="Polar residues" evidence="1">
    <location>
        <begin position="611"/>
        <end position="623"/>
    </location>
</feature>
<feature type="region of interest" description="Disordered" evidence="1">
    <location>
        <begin position="230"/>
        <end position="431"/>
    </location>
</feature>
<keyword evidence="3" id="KW-1185">Reference proteome</keyword>
<feature type="region of interest" description="Disordered" evidence="1">
    <location>
        <begin position="114"/>
        <end position="148"/>
    </location>
</feature>
<accession>A0A9K3PDA6</accession>
<feature type="compositionally biased region" description="Low complexity" evidence="1">
    <location>
        <begin position="637"/>
        <end position="650"/>
    </location>
</feature>
<evidence type="ECO:0000313" key="2">
    <source>
        <dbReference type="EMBL" id="KAG7343348.1"/>
    </source>
</evidence>
<dbReference type="EMBL" id="JAGRRH010000024">
    <property type="protein sequence ID" value="KAG7343348.1"/>
    <property type="molecule type" value="Genomic_DNA"/>
</dbReference>
<name>A0A9K3PDA6_9STRA</name>
<feature type="region of interest" description="Disordered" evidence="1">
    <location>
        <begin position="733"/>
        <end position="818"/>
    </location>
</feature>
<sequence length="818" mass="90150">MQSSGSSTPALRQRSLKIPQDLERRDVVESRFKGTDVIPDIPLLQQISIQDRLWSSYTSIYDSDDEDFLPHPFANGYEHVDKKSVEALERMNFSMIDFSTSLDDSLQSILPYADEDEDSLSSNSSSEHSPLDKEDEEQPKLDVYSTPTESVTTLDKLDKKVFDPHAMNVLQDTTRVTHAKSSLAKNHFISITAVHRMNNRIRSRRRRQIAILRAAIAKKNEFLEMSKDKEINSQRSKNNQDHHTQNIDTQEEKSIENKDEGSHRVSISSLTKRFEKSDHSTDTTIESSSSDNSTHQIVSNQGTDRNHAVGIAPDSDDDDDNETVRRSNQTPVMQRSGDQQDARTTLGVSLPLGIDVPLSSSLRSTRSTISERKSRQSKRSPGPILHRLPKRLTPSPTRMGRGSKSRQKTSFGNYFQMSKSCPSSPTVDKEKTTIRTQRVQFIGLSKPPNAGPMPSNRWLSVDDESKLATADMLDTTHHSSVVSGSSGDTRALPPKRKQSIDGFENVKSNNSGKTLSLRRSSLGSDIPAAIPARKKSNEKMVVDGEEVSFLHTSPTSRDDNNVEDDDSVLLSLQEVDPLLANMLSRITITTATVLPGSKSLPNNDLKPDCAENSTQSSGQTSKGLSLHVDSPAPPPRLDSLGSDQSSLDLLPYKPPIPDPSLRLEEYLAIPKIPRNVGILSDSDSLSTHSVSTRAAESATRHTIHKIEQVEVKFEGGKDGRSSKKSVEKHLMMFSTGSSSKDGLPPSGRSPTATTTNGKNPIPMQGRPSTRSGKRNDGPHSSKHAKQRSKSRDDAKVTSNGIKRSWSGRSQSVSPGKDV</sequence>
<comment type="caution">
    <text evidence="2">The sequence shown here is derived from an EMBL/GenBank/DDBJ whole genome shotgun (WGS) entry which is preliminary data.</text>
</comment>
<feature type="compositionally biased region" description="Low complexity" evidence="1">
    <location>
        <begin position="358"/>
        <end position="368"/>
    </location>
</feature>